<dbReference type="Proteomes" id="UP000054018">
    <property type="component" value="Unassembled WGS sequence"/>
</dbReference>
<dbReference type="OrthoDB" id="2710194at2759"/>
<dbReference type="AlphaFoldDB" id="A0A0C9YLH5"/>
<accession>A0A0C9YLH5</accession>
<reference evidence="1 2" key="1">
    <citation type="submission" date="2014-04" db="EMBL/GenBank/DDBJ databases">
        <authorList>
            <consortium name="DOE Joint Genome Institute"/>
            <person name="Kuo A."/>
            <person name="Kohler A."/>
            <person name="Costa M.D."/>
            <person name="Nagy L.G."/>
            <person name="Floudas D."/>
            <person name="Copeland A."/>
            <person name="Barry K.W."/>
            <person name="Cichocki N."/>
            <person name="Veneault-Fourrey C."/>
            <person name="LaButti K."/>
            <person name="Lindquist E.A."/>
            <person name="Lipzen A."/>
            <person name="Lundell T."/>
            <person name="Morin E."/>
            <person name="Murat C."/>
            <person name="Sun H."/>
            <person name="Tunlid A."/>
            <person name="Henrissat B."/>
            <person name="Grigoriev I.V."/>
            <person name="Hibbett D.S."/>
            <person name="Martin F."/>
            <person name="Nordberg H.P."/>
            <person name="Cantor M.N."/>
            <person name="Hua S.X."/>
        </authorList>
    </citation>
    <scope>NUCLEOTIDE SEQUENCE [LARGE SCALE GENOMIC DNA]</scope>
    <source>
        <strain evidence="1 2">441</strain>
    </source>
</reference>
<evidence type="ECO:0000313" key="1">
    <source>
        <dbReference type="EMBL" id="KIK14709.1"/>
    </source>
</evidence>
<dbReference type="HOGENOM" id="CLU_2197993_0_0_1"/>
<evidence type="ECO:0000313" key="2">
    <source>
        <dbReference type="Proteomes" id="UP000054018"/>
    </source>
</evidence>
<proteinExistence type="predicted"/>
<dbReference type="EMBL" id="KN833926">
    <property type="protein sequence ID" value="KIK14709.1"/>
    <property type="molecule type" value="Genomic_DNA"/>
</dbReference>
<organism evidence="1 2">
    <name type="scientific">Pisolithus microcarpus 441</name>
    <dbReference type="NCBI Taxonomy" id="765257"/>
    <lineage>
        <taxon>Eukaryota</taxon>
        <taxon>Fungi</taxon>
        <taxon>Dikarya</taxon>
        <taxon>Basidiomycota</taxon>
        <taxon>Agaricomycotina</taxon>
        <taxon>Agaricomycetes</taxon>
        <taxon>Agaricomycetidae</taxon>
        <taxon>Boletales</taxon>
        <taxon>Sclerodermatineae</taxon>
        <taxon>Pisolithaceae</taxon>
        <taxon>Pisolithus</taxon>
    </lineage>
</organism>
<reference evidence="2" key="2">
    <citation type="submission" date="2015-01" db="EMBL/GenBank/DDBJ databases">
        <title>Evolutionary Origins and Diversification of the Mycorrhizal Mutualists.</title>
        <authorList>
            <consortium name="DOE Joint Genome Institute"/>
            <consortium name="Mycorrhizal Genomics Consortium"/>
            <person name="Kohler A."/>
            <person name="Kuo A."/>
            <person name="Nagy L.G."/>
            <person name="Floudas D."/>
            <person name="Copeland A."/>
            <person name="Barry K.W."/>
            <person name="Cichocki N."/>
            <person name="Veneault-Fourrey C."/>
            <person name="LaButti K."/>
            <person name="Lindquist E.A."/>
            <person name="Lipzen A."/>
            <person name="Lundell T."/>
            <person name="Morin E."/>
            <person name="Murat C."/>
            <person name="Riley R."/>
            <person name="Ohm R."/>
            <person name="Sun H."/>
            <person name="Tunlid A."/>
            <person name="Henrissat B."/>
            <person name="Grigoriev I.V."/>
            <person name="Hibbett D.S."/>
            <person name="Martin F."/>
        </authorList>
    </citation>
    <scope>NUCLEOTIDE SEQUENCE [LARGE SCALE GENOMIC DNA]</scope>
    <source>
        <strain evidence="2">441</strain>
    </source>
</reference>
<keyword evidence="2" id="KW-1185">Reference proteome</keyword>
<sequence length="108" mass="12547">MLAQYMPEVRQHHLRLCLRGCFHDHPRPCHQNRPVPSNMPYHIELVVVDKLSSTLTARGLSNLDFKPEPERHMCHHYLPTPPLVLTANPGLHSLSQKDVWASKRCLWL</sequence>
<gene>
    <name evidence="1" type="ORF">PISMIDRAFT_345912</name>
</gene>
<name>A0A0C9YLH5_9AGAM</name>
<protein>
    <submittedName>
        <fullName evidence="1">Uncharacterized protein</fullName>
    </submittedName>
</protein>